<dbReference type="AlphaFoldDB" id="A0A8S2TMN4"/>
<dbReference type="EMBL" id="CAJOBJ010034416">
    <property type="protein sequence ID" value="CAF4291651.1"/>
    <property type="molecule type" value="Genomic_DNA"/>
</dbReference>
<feature type="non-terminal residue" evidence="5">
    <location>
        <position position="98"/>
    </location>
</feature>
<evidence type="ECO:0000313" key="6">
    <source>
        <dbReference type="EMBL" id="CAF4291651.1"/>
    </source>
</evidence>
<accession>A0A8S2TMN4</accession>
<comment type="caution">
    <text evidence="5">The sequence shown here is derived from an EMBL/GenBank/DDBJ whole genome shotgun (WGS) entry which is preliminary data.</text>
</comment>
<sequence>MNYVDEIKDILQLPSTIVKLLLHYFKWNKQRLLEKFYEMDCVEFYQQSKIFYPFTEKTCASESTGICLICCSDGQTEMFSLKCKHTFCNDCWKGYLIN</sequence>
<dbReference type="GO" id="GO:0046872">
    <property type="term" value="F:metal ion binding"/>
    <property type="evidence" value="ECO:0007669"/>
    <property type="project" value="UniProtKB-KW"/>
</dbReference>
<evidence type="ECO:0000256" key="1">
    <source>
        <dbReference type="ARBA" id="ARBA00022723"/>
    </source>
</evidence>
<reference evidence="5" key="1">
    <citation type="submission" date="2021-02" db="EMBL/GenBank/DDBJ databases">
        <authorList>
            <person name="Nowell W R."/>
        </authorList>
    </citation>
    <scope>NUCLEOTIDE SEQUENCE</scope>
</reference>
<dbReference type="SUPFAM" id="SSF57850">
    <property type="entry name" value="RING/U-box"/>
    <property type="match status" value="1"/>
</dbReference>
<feature type="domain" description="E3 ubiquitin-protein ligase ARIH1-like UBA-like" evidence="3">
    <location>
        <begin position="4"/>
        <end position="38"/>
    </location>
</feature>
<dbReference type="InterPro" id="IPR048962">
    <property type="entry name" value="ARIH1-like_UBL"/>
</dbReference>
<keyword evidence="1" id="KW-0479">Metal-binding</keyword>
<feature type="domain" description="Zinc finger C3HC4 RING-type" evidence="2">
    <location>
        <begin position="67"/>
        <end position="96"/>
    </location>
</feature>
<name>A0A8S2TMN4_9BILA</name>
<dbReference type="Proteomes" id="UP000681967">
    <property type="component" value="Unassembled WGS sequence"/>
</dbReference>
<dbReference type="InterPro" id="IPR018957">
    <property type="entry name" value="Znf_C3HC4_RING-type"/>
</dbReference>
<evidence type="ECO:0008006" key="8">
    <source>
        <dbReference type="Google" id="ProtNLM"/>
    </source>
</evidence>
<dbReference type="EMBL" id="CAJOBH010012505">
    <property type="protein sequence ID" value="CAF4169738.1"/>
    <property type="molecule type" value="Genomic_DNA"/>
</dbReference>
<evidence type="ECO:0000259" key="2">
    <source>
        <dbReference type="Pfam" id="PF00097"/>
    </source>
</evidence>
<dbReference type="Pfam" id="PF21235">
    <property type="entry name" value="UBA_ARI1"/>
    <property type="match status" value="1"/>
</dbReference>
<evidence type="ECO:0000313" key="4">
    <source>
        <dbReference type="EMBL" id="CAF4169738.1"/>
    </source>
</evidence>
<evidence type="ECO:0000313" key="5">
    <source>
        <dbReference type="EMBL" id="CAF4270577.1"/>
    </source>
</evidence>
<proteinExistence type="predicted"/>
<protein>
    <recommendedName>
        <fullName evidence="8">RING-type domain-containing protein</fullName>
    </recommendedName>
</protein>
<dbReference type="Pfam" id="PF00097">
    <property type="entry name" value="zf-C3HC4"/>
    <property type="match status" value="1"/>
</dbReference>
<dbReference type="EMBL" id="CAJOBI010030578">
    <property type="protein sequence ID" value="CAF4270577.1"/>
    <property type="molecule type" value="Genomic_DNA"/>
</dbReference>
<dbReference type="Proteomes" id="UP000676336">
    <property type="component" value="Unassembled WGS sequence"/>
</dbReference>
<evidence type="ECO:0000259" key="3">
    <source>
        <dbReference type="Pfam" id="PF21235"/>
    </source>
</evidence>
<evidence type="ECO:0000313" key="7">
    <source>
        <dbReference type="Proteomes" id="UP000676336"/>
    </source>
</evidence>
<organism evidence="5 7">
    <name type="scientific">Rotaria magnacalcarata</name>
    <dbReference type="NCBI Taxonomy" id="392030"/>
    <lineage>
        <taxon>Eukaryota</taxon>
        <taxon>Metazoa</taxon>
        <taxon>Spiralia</taxon>
        <taxon>Gnathifera</taxon>
        <taxon>Rotifera</taxon>
        <taxon>Eurotatoria</taxon>
        <taxon>Bdelloidea</taxon>
        <taxon>Philodinida</taxon>
        <taxon>Philodinidae</taxon>
        <taxon>Rotaria</taxon>
    </lineage>
</organism>
<dbReference type="Proteomes" id="UP000681720">
    <property type="component" value="Unassembled WGS sequence"/>
</dbReference>
<gene>
    <name evidence="4" type="ORF">BYL167_LOCUS22348</name>
    <name evidence="6" type="ORF">GIL414_LOCUS25433</name>
    <name evidence="5" type="ORF">SMN809_LOCUS24816</name>
</gene>